<evidence type="ECO:0000313" key="1">
    <source>
        <dbReference type="EMBL" id="KKN38098.1"/>
    </source>
</evidence>
<accession>A0A0F9T9C3</accession>
<protein>
    <submittedName>
        <fullName evidence="1">Uncharacterized protein</fullName>
    </submittedName>
</protein>
<organism evidence="1">
    <name type="scientific">marine sediment metagenome</name>
    <dbReference type="NCBI Taxonomy" id="412755"/>
    <lineage>
        <taxon>unclassified sequences</taxon>
        <taxon>metagenomes</taxon>
        <taxon>ecological metagenomes</taxon>
    </lineage>
</organism>
<name>A0A0F9T9C3_9ZZZZ</name>
<dbReference type="EMBL" id="LAZR01001852">
    <property type="protein sequence ID" value="KKN38098.1"/>
    <property type="molecule type" value="Genomic_DNA"/>
</dbReference>
<proteinExistence type="predicted"/>
<sequence length="77" mass="9138">MELSKNFFFFNSHDKKNKAENDNIMSVQVDFDPEIFSCPFLDQCKLPKHQFLCENSSYKTCSEYSSKLKKIKTRVLF</sequence>
<dbReference type="AlphaFoldDB" id="A0A0F9T9C3"/>
<gene>
    <name evidence="1" type="ORF">LCGC14_0756880</name>
</gene>
<comment type="caution">
    <text evidence="1">The sequence shown here is derived from an EMBL/GenBank/DDBJ whole genome shotgun (WGS) entry which is preliminary data.</text>
</comment>
<reference evidence="1" key="1">
    <citation type="journal article" date="2015" name="Nature">
        <title>Complex archaea that bridge the gap between prokaryotes and eukaryotes.</title>
        <authorList>
            <person name="Spang A."/>
            <person name="Saw J.H."/>
            <person name="Jorgensen S.L."/>
            <person name="Zaremba-Niedzwiedzka K."/>
            <person name="Martijn J."/>
            <person name="Lind A.E."/>
            <person name="van Eijk R."/>
            <person name="Schleper C."/>
            <person name="Guy L."/>
            <person name="Ettema T.J."/>
        </authorList>
    </citation>
    <scope>NUCLEOTIDE SEQUENCE</scope>
</reference>